<accession>A0A6P6Y8K1</accession>
<dbReference type="SMART" id="SM00369">
    <property type="entry name" value="LRR_TYP"/>
    <property type="match status" value="5"/>
</dbReference>
<organism evidence="3 4">
    <name type="scientific">Dermatophagoides pteronyssinus</name>
    <name type="common">European house dust mite</name>
    <dbReference type="NCBI Taxonomy" id="6956"/>
    <lineage>
        <taxon>Eukaryota</taxon>
        <taxon>Metazoa</taxon>
        <taxon>Ecdysozoa</taxon>
        <taxon>Arthropoda</taxon>
        <taxon>Chelicerata</taxon>
        <taxon>Arachnida</taxon>
        <taxon>Acari</taxon>
        <taxon>Acariformes</taxon>
        <taxon>Sarcoptiformes</taxon>
        <taxon>Astigmata</taxon>
        <taxon>Psoroptidia</taxon>
        <taxon>Analgoidea</taxon>
        <taxon>Pyroglyphidae</taxon>
        <taxon>Dermatophagoidinae</taxon>
        <taxon>Dermatophagoides</taxon>
    </lineage>
</organism>
<dbReference type="InterPro" id="IPR050216">
    <property type="entry name" value="LRR_domain-containing"/>
</dbReference>
<name>A0A6P6Y8K1_DERPT</name>
<dbReference type="InterPro" id="IPR003591">
    <property type="entry name" value="Leu-rich_rpt_typical-subtyp"/>
</dbReference>
<evidence type="ECO:0000256" key="2">
    <source>
        <dbReference type="ARBA" id="ARBA00022737"/>
    </source>
</evidence>
<dbReference type="Pfam" id="PF00560">
    <property type="entry name" value="LRR_1"/>
    <property type="match status" value="2"/>
</dbReference>
<reference evidence="4" key="1">
    <citation type="submission" date="2025-08" db="UniProtKB">
        <authorList>
            <consortium name="RefSeq"/>
        </authorList>
    </citation>
    <scope>IDENTIFICATION</scope>
    <source>
        <strain evidence="4">Airmid</strain>
    </source>
</reference>
<evidence type="ECO:0000313" key="3">
    <source>
        <dbReference type="Proteomes" id="UP000515146"/>
    </source>
</evidence>
<dbReference type="InParanoid" id="A0A6P6Y8K1"/>
<dbReference type="PROSITE" id="PS51450">
    <property type="entry name" value="LRR"/>
    <property type="match status" value="2"/>
</dbReference>
<dbReference type="InterPro" id="IPR001611">
    <property type="entry name" value="Leu-rich_rpt"/>
</dbReference>
<dbReference type="OMA" id="AYMERYT"/>
<dbReference type="RefSeq" id="XP_027201697.1">
    <property type="nucleotide sequence ID" value="XM_027345896.1"/>
</dbReference>
<keyword evidence="3" id="KW-1185">Reference proteome</keyword>
<evidence type="ECO:0000256" key="1">
    <source>
        <dbReference type="ARBA" id="ARBA00022614"/>
    </source>
</evidence>
<protein>
    <submittedName>
        <fullName evidence="4">Leucine-rich repeat-containing protein 57-like</fullName>
    </submittedName>
</protein>
<sequence>MGNKQSVKSHLENSQRTGVFQLTKAKLNEIPSDVFRVTTLRTIDLSTNHLKTIPTNIANFINLRTLILDENLLTQLPEEICRLTKLETLSLASNQLQTLPKMLGDLRSLRSLNLSNNRLQKFPIELRTIRQLDFIDLSKNKITEIPDGIGDMQAHEINLNQNQLEKISDDLSQCPRLKVLRLEENCLRLDEITRSILSESQISLLAVDGNLFDIKQLRDHPAYDQYMERYTATKKKI</sequence>
<keyword evidence="2" id="KW-0677">Repeat</keyword>
<dbReference type="AlphaFoldDB" id="A0A6P6Y8K1"/>
<dbReference type="SUPFAM" id="SSF52058">
    <property type="entry name" value="L domain-like"/>
    <property type="match status" value="1"/>
</dbReference>
<dbReference type="Gene3D" id="3.80.10.10">
    <property type="entry name" value="Ribonuclease Inhibitor"/>
    <property type="match status" value="1"/>
</dbReference>
<dbReference type="Proteomes" id="UP000515146">
    <property type="component" value="Unplaced"/>
</dbReference>
<dbReference type="OrthoDB" id="1728874at2759"/>
<proteinExistence type="predicted"/>
<dbReference type="PANTHER" id="PTHR48051">
    <property type="match status" value="1"/>
</dbReference>
<dbReference type="KEGG" id="dpte:113795689"/>
<dbReference type="GO" id="GO:0005737">
    <property type="term" value="C:cytoplasm"/>
    <property type="evidence" value="ECO:0007669"/>
    <property type="project" value="TreeGrafter"/>
</dbReference>
<evidence type="ECO:0000313" key="4">
    <source>
        <dbReference type="RefSeq" id="XP_027201697.1"/>
    </source>
</evidence>
<keyword evidence="1" id="KW-0433">Leucine-rich repeat</keyword>
<dbReference type="PRINTS" id="PR00019">
    <property type="entry name" value="LEURICHRPT"/>
</dbReference>
<dbReference type="FunFam" id="3.80.10.10:FF:000230">
    <property type="entry name" value="Leucine-rich repeat-containing protein 57"/>
    <property type="match status" value="1"/>
</dbReference>
<gene>
    <name evidence="4" type="primary">LOC113795689</name>
</gene>
<dbReference type="FunCoup" id="A0A6P6Y8K1">
    <property type="interactions" value="937"/>
</dbReference>
<dbReference type="InterPro" id="IPR032675">
    <property type="entry name" value="LRR_dom_sf"/>
</dbReference>
<dbReference type="PANTHER" id="PTHR48051:SF62">
    <property type="entry name" value="LEUCINE-RICH REPEAT-CONTAINING PROTEIN 57"/>
    <property type="match status" value="1"/>
</dbReference>
<dbReference type="Pfam" id="PF13855">
    <property type="entry name" value="LRR_8"/>
    <property type="match status" value="1"/>
</dbReference>